<gene>
    <name evidence="11" type="primary">lpxB</name>
    <name evidence="11" type="ORF">CMUC_0155</name>
</gene>
<dbReference type="InterPro" id="IPR003835">
    <property type="entry name" value="Glyco_trans_19"/>
</dbReference>
<reference evidence="11 12" key="1">
    <citation type="submission" date="2016-07" db="EMBL/GenBank/DDBJ databases">
        <title>Comparative genomics of the Campylobacter concisus group.</title>
        <authorList>
            <person name="Miller W.G."/>
            <person name="Yee E."/>
            <person name="Chapman M.H."/>
            <person name="Huynh S."/>
            <person name="Bono J.L."/>
            <person name="On S.L.W."/>
            <person name="StLeger J."/>
            <person name="Foster G."/>
            <person name="Parker C.T."/>
        </authorList>
    </citation>
    <scope>NUCLEOTIDE SEQUENCE [LARGE SCALE GENOMIC DNA]</scope>
    <source>
        <strain evidence="11 12">CCUG 21559</strain>
    </source>
</reference>
<evidence type="ECO:0000313" key="11">
    <source>
        <dbReference type="EMBL" id="QCD43974.1"/>
    </source>
</evidence>
<evidence type="ECO:0000256" key="4">
    <source>
        <dbReference type="ARBA" id="ARBA00022516"/>
    </source>
</evidence>
<evidence type="ECO:0000256" key="6">
    <source>
        <dbReference type="ARBA" id="ARBA00022676"/>
    </source>
</evidence>
<keyword evidence="8" id="KW-0443">Lipid metabolism</keyword>
<keyword evidence="5" id="KW-0441">Lipid A biosynthesis</keyword>
<keyword evidence="4" id="KW-0444">Lipid biosynthesis</keyword>
<dbReference type="SUPFAM" id="SSF53756">
    <property type="entry name" value="UDP-Glycosyltransferase/glycogen phosphorylase"/>
    <property type="match status" value="1"/>
</dbReference>
<dbReference type="RefSeq" id="WP_171993277.1">
    <property type="nucleotide sequence ID" value="NZ_CP012542.1"/>
</dbReference>
<dbReference type="PANTHER" id="PTHR30372:SF4">
    <property type="entry name" value="LIPID-A-DISACCHARIDE SYNTHASE, MITOCHONDRIAL-RELATED"/>
    <property type="match status" value="1"/>
</dbReference>
<protein>
    <recommendedName>
        <fullName evidence="3 10">Lipid-A-disaccharide synthase</fullName>
        <ecNumber evidence="2 10">2.4.1.182</ecNumber>
    </recommendedName>
</protein>
<name>A0A6G5QEC0_9BACT</name>
<comment type="catalytic activity">
    <reaction evidence="9">
        <text>a lipid X + a UDP-2-N,3-O-bis[(3R)-3-hydroxyacyl]-alpha-D-glucosamine = a lipid A disaccharide + UDP + H(+)</text>
        <dbReference type="Rhea" id="RHEA:67828"/>
        <dbReference type="ChEBI" id="CHEBI:15378"/>
        <dbReference type="ChEBI" id="CHEBI:58223"/>
        <dbReference type="ChEBI" id="CHEBI:137748"/>
        <dbReference type="ChEBI" id="CHEBI:176338"/>
        <dbReference type="ChEBI" id="CHEBI:176343"/>
        <dbReference type="EC" id="2.4.1.182"/>
    </reaction>
</comment>
<dbReference type="GO" id="GO:0016020">
    <property type="term" value="C:membrane"/>
    <property type="evidence" value="ECO:0007669"/>
    <property type="project" value="GOC"/>
</dbReference>
<evidence type="ECO:0000256" key="5">
    <source>
        <dbReference type="ARBA" id="ARBA00022556"/>
    </source>
</evidence>
<dbReference type="GO" id="GO:0008915">
    <property type="term" value="F:lipid-A-disaccharide synthase activity"/>
    <property type="evidence" value="ECO:0007669"/>
    <property type="project" value="UniProtKB-UniRule"/>
</dbReference>
<evidence type="ECO:0000256" key="8">
    <source>
        <dbReference type="ARBA" id="ARBA00023098"/>
    </source>
</evidence>
<evidence type="ECO:0000313" key="12">
    <source>
        <dbReference type="Proteomes" id="UP000503264"/>
    </source>
</evidence>
<dbReference type="GO" id="GO:0009245">
    <property type="term" value="P:lipid A biosynthetic process"/>
    <property type="evidence" value="ECO:0007669"/>
    <property type="project" value="UniProtKB-UniRule"/>
</dbReference>
<evidence type="ECO:0000256" key="9">
    <source>
        <dbReference type="ARBA" id="ARBA00048975"/>
    </source>
</evidence>
<proteinExistence type="predicted"/>
<dbReference type="Proteomes" id="UP000503264">
    <property type="component" value="Chromosome"/>
</dbReference>
<evidence type="ECO:0000256" key="2">
    <source>
        <dbReference type="ARBA" id="ARBA00012687"/>
    </source>
</evidence>
<evidence type="ECO:0000256" key="3">
    <source>
        <dbReference type="ARBA" id="ARBA00020902"/>
    </source>
</evidence>
<dbReference type="NCBIfam" id="TIGR00215">
    <property type="entry name" value="lpxB"/>
    <property type="match status" value="1"/>
</dbReference>
<accession>A0A6G5QEC0</accession>
<organism evidence="11 12">
    <name type="scientific">Campylobacter mucosalis CCUG 21559</name>
    <dbReference type="NCBI Taxonomy" id="1032067"/>
    <lineage>
        <taxon>Bacteria</taxon>
        <taxon>Pseudomonadati</taxon>
        <taxon>Campylobacterota</taxon>
        <taxon>Epsilonproteobacteria</taxon>
        <taxon>Campylobacterales</taxon>
        <taxon>Campylobacteraceae</taxon>
        <taxon>Campylobacter</taxon>
    </lineage>
</organism>
<evidence type="ECO:0000256" key="1">
    <source>
        <dbReference type="ARBA" id="ARBA00002056"/>
    </source>
</evidence>
<evidence type="ECO:0000256" key="10">
    <source>
        <dbReference type="NCBIfam" id="TIGR00215"/>
    </source>
</evidence>
<dbReference type="AlphaFoldDB" id="A0A6G5QEC0"/>
<dbReference type="PANTHER" id="PTHR30372">
    <property type="entry name" value="LIPID-A-DISACCHARIDE SYNTHASE"/>
    <property type="match status" value="1"/>
</dbReference>
<keyword evidence="6 11" id="KW-0328">Glycosyltransferase</keyword>
<keyword evidence="12" id="KW-1185">Reference proteome</keyword>
<sequence>MKLLISSLEPSANLHLEQVLKHLSNTQIMGIFDERFGTPFMKSSEFSAMGFVEVLPLIFKAKRAIKDMVNLAKNADAVLLIDSPAFNLPLARAIKEAGVKTPITYYILPQVWAWKPKRVAKVEKYCDHLASILPFDAKFYNRATYVGHPLLDELGFKKQSISSNGVVAFLPGSRKSEITRLMPVYKEISKEIDAKKLLVVPKFLMSEVSALYGDVSDFEIVNDTPKALFDSDFAFICSGTATLEAALIGTPFVLCYKAKAIDVWLARKLVKVKFAGLANIIFDFMGKNALHDELIQEQVTRQNLLNAYKNCDKERFLNGANELREYLGQGSSQNVAKILNGEIK</sequence>
<dbReference type="EC" id="2.4.1.182" evidence="2 10"/>
<dbReference type="GO" id="GO:0005543">
    <property type="term" value="F:phospholipid binding"/>
    <property type="evidence" value="ECO:0007669"/>
    <property type="project" value="TreeGrafter"/>
</dbReference>
<evidence type="ECO:0000256" key="7">
    <source>
        <dbReference type="ARBA" id="ARBA00022679"/>
    </source>
</evidence>
<comment type="function">
    <text evidence="1">Condensation of UDP-2,3-diacylglucosamine and 2,3-diacylglucosamine-1-phosphate to form lipid A disaccharide, a precursor of lipid A, a phosphorylated glycolipid that anchors the lipopolysaccharide to the outer membrane of the cell.</text>
</comment>
<dbReference type="EMBL" id="CP012542">
    <property type="protein sequence ID" value="QCD43974.1"/>
    <property type="molecule type" value="Genomic_DNA"/>
</dbReference>
<keyword evidence="7 11" id="KW-0808">Transferase</keyword>
<dbReference type="Pfam" id="PF02684">
    <property type="entry name" value="LpxB"/>
    <property type="match status" value="1"/>
</dbReference>